<dbReference type="PANTHER" id="PTHR45962">
    <property type="entry name" value="N-FATTY-ACYL-AMINO ACID SYNTHASE/HYDROLASE PM20D1"/>
    <property type="match status" value="1"/>
</dbReference>
<dbReference type="GO" id="GO:0006508">
    <property type="term" value="P:proteolysis"/>
    <property type="evidence" value="ECO:0007669"/>
    <property type="project" value="UniProtKB-KW"/>
</dbReference>
<keyword evidence="5" id="KW-0862">Zinc</keyword>
<organism evidence="7 8">
    <name type="scientific">Rhabdobacter roseus</name>
    <dbReference type="NCBI Taxonomy" id="1655419"/>
    <lineage>
        <taxon>Bacteria</taxon>
        <taxon>Pseudomonadati</taxon>
        <taxon>Bacteroidota</taxon>
        <taxon>Cytophagia</taxon>
        <taxon>Cytophagales</taxon>
        <taxon>Cytophagaceae</taxon>
        <taxon>Rhabdobacter</taxon>
    </lineage>
</organism>
<dbReference type="GO" id="GO:0004180">
    <property type="term" value="F:carboxypeptidase activity"/>
    <property type="evidence" value="ECO:0007669"/>
    <property type="project" value="UniProtKB-KW"/>
</dbReference>
<dbReference type="FunFam" id="3.40.630.10:FF:000027">
    <property type="entry name" value="N-fatty-acyl-amino acid synthase/hydrolase PM20D1"/>
    <property type="match status" value="1"/>
</dbReference>
<reference evidence="7 8" key="1">
    <citation type="submission" date="2020-08" db="EMBL/GenBank/DDBJ databases">
        <title>Genomic Encyclopedia of Type Strains, Phase IV (KMG-IV): sequencing the most valuable type-strain genomes for metagenomic binning, comparative biology and taxonomic classification.</title>
        <authorList>
            <person name="Goeker M."/>
        </authorList>
    </citation>
    <scope>NUCLEOTIDE SEQUENCE [LARGE SCALE GENOMIC DNA]</scope>
    <source>
        <strain evidence="7 8">DSM 105074</strain>
    </source>
</reference>
<dbReference type="SUPFAM" id="SSF53187">
    <property type="entry name" value="Zn-dependent exopeptidases"/>
    <property type="match status" value="1"/>
</dbReference>
<dbReference type="Gene3D" id="3.30.70.360">
    <property type="match status" value="1"/>
</dbReference>
<dbReference type="PANTHER" id="PTHR45962:SF1">
    <property type="entry name" value="N-FATTY-ACYL-AMINO ACID SYNTHASE_HYDROLASE PM20D1"/>
    <property type="match status" value="1"/>
</dbReference>
<dbReference type="RefSeq" id="WP_184173952.1">
    <property type="nucleotide sequence ID" value="NZ_JACHGF010000003.1"/>
</dbReference>
<gene>
    <name evidence="7" type="ORF">HNQ92_002132</name>
</gene>
<comment type="caution">
    <text evidence="7">The sequence shown here is derived from an EMBL/GenBank/DDBJ whole genome shotgun (WGS) entry which is preliminary data.</text>
</comment>
<dbReference type="Proteomes" id="UP000557307">
    <property type="component" value="Unassembled WGS sequence"/>
</dbReference>
<proteinExistence type="inferred from homology"/>
<evidence type="ECO:0000313" key="8">
    <source>
        <dbReference type="Proteomes" id="UP000557307"/>
    </source>
</evidence>
<evidence type="ECO:0000256" key="5">
    <source>
        <dbReference type="ARBA" id="ARBA00022833"/>
    </source>
</evidence>
<dbReference type="AlphaFoldDB" id="A0A840TWG8"/>
<dbReference type="InterPro" id="IPR047177">
    <property type="entry name" value="Pept_M20A"/>
</dbReference>
<dbReference type="SUPFAM" id="SSF55031">
    <property type="entry name" value="Bacterial exopeptidase dimerisation domain"/>
    <property type="match status" value="1"/>
</dbReference>
<keyword evidence="8" id="KW-1185">Reference proteome</keyword>
<keyword evidence="3" id="KW-0479">Metal-binding</keyword>
<evidence type="ECO:0000256" key="4">
    <source>
        <dbReference type="ARBA" id="ARBA00022801"/>
    </source>
</evidence>
<accession>A0A840TWG8</accession>
<sequence>MRLFLRILLVAFLALVVVLLWNTYRFPSRQLTDIPPAAPVPVGDSAIQHLSRSIQFRTVSYQDAALTDTTQFEAFIAFLESTYPRLHAQLKRERINDLALLYQWPGTNPALPPMLLMGHYDVVPVIQGTERMWKKPPFAGLVEDGFVYGRGTLDDKSTVIGLLEAVEYLLQRGYQPARTVYLAFGHDEEIGGKLGAQTIASTLQQRGIKLDMVMDEGGTIKTDGVAGLKAPVALIGVAEKGYTSLELRAQGEGGHSSMPPRKTSIGMLATALDNLQRSPFKSSLGGTVGEMLNYLGPEMSFGQKLAIANRWLLAPVLVRALSGTNSGAASTHTTIAPTMLNAGIKDNVLPIDATAIVNFRILPGDSVQGVIEHVKRVIDNPDISVRSLAEFDAEPSPVSPPEAEPFRVLQRSIQSCYPGVVVTPYLVLGATDARYYRHLSENVYRFTPYQLDEEDLKRPHGTNERISVGTFKEMIRFYATFIQDRTK</sequence>
<protein>
    <submittedName>
        <fullName evidence="7">Carboxypeptidase PM20D1</fullName>
        <ecNumber evidence="7">3.4.17.-</ecNumber>
    </submittedName>
</protein>
<dbReference type="InterPro" id="IPR002933">
    <property type="entry name" value="Peptidase_M20"/>
</dbReference>
<feature type="domain" description="Peptidase M20 dimerisation" evidence="6">
    <location>
        <begin position="237"/>
        <end position="381"/>
    </location>
</feature>
<dbReference type="EMBL" id="JACHGF010000003">
    <property type="protein sequence ID" value="MBB5283989.1"/>
    <property type="molecule type" value="Genomic_DNA"/>
</dbReference>
<dbReference type="Pfam" id="PF01546">
    <property type="entry name" value="Peptidase_M20"/>
    <property type="match status" value="1"/>
</dbReference>
<dbReference type="Pfam" id="PF07687">
    <property type="entry name" value="M20_dimer"/>
    <property type="match status" value="1"/>
</dbReference>
<dbReference type="CDD" id="cd05674">
    <property type="entry name" value="M20_yscS"/>
    <property type="match status" value="1"/>
</dbReference>
<dbReference type="InterPro" id="IPR036264">
    <property type="entry name" value="Bact_exopeptidase_dim_dom"/>
</dbReference>
<evidence type="ECO:0000256" key="1">
    <source>
        <dbReference type="ARBA" id="ARBA00006247"/>
    </source>
</evidence>
<evidence type="ECO:0000259" key="6">
    <source>
        <dbReference type="Pfam" id="PF07687"/>
    </source>
</evidence>
<evidence type="ECO:0000256" key="3">
    <source>
        <dbReference type="ARBA" id="ARBA00022723"/>
    </source>
</evidence>
<comment type="similarity">
    <text evidence="1">Belongs to the peptidase M20A family.</text>
</comment>
<evidence type="ECO:0000313" key="7">
    <source>
        <dbReference type="EMBL" id="MBB5283989.1"/>
    </source>
</evidence>
<dbReference type="PIRSF" id="PIRSF036696">
    <property type="entry name" value="ACY-1"/>
    <property type="match status" value="1"/>
</dbReference>
<keyword evidence="7" id="KW-0121">Carboxypeptidase</keyword>
<dbReference type="EC" id="3.4.17.-" evidence="7"/>
<dbReference type="InterPro" id="IPR011650">
    <property type="entry name" value="Peptidase_M20_dimer"/>
</dbReference>
<dbReference type="Gene3D" id="1.10.150.900">
    <property type="match status" value="1"/>
</dbReference>
<name>A0A840TWG8_9BACT</name>
<evidence type="ECO:0000256" key="2">
    <source>
        <dbReference type="ARBA" id="ARBA00022670"/>
    </source>
</evidence>
<keyword evidence="2" id="KW-0645">Protease</keyword>
<dbReference type="Gene3D" id="3.40.630.10">
    <property type="entry name" value="Zn peptidases"/>
    <property type="match status" value="1"/>
</dbReference>
<dbReference type="GO" id="GO:0046872">
    <property type="term" value="F:metal ion binding"/>
    <property type="evidence" value="ECO:0007669"/>
    <property type="project" value="UniProtKB-KW"/>
</dbReference>
<keyword evidence="4 7" id="KW-0378">Hydrolase</keyword>